<evidence type="ECO:0000256" key="2">
    <source>
        <dbReference type="ARBA" id="ARBA00022729"/>
    </source>
</evidence>
<comment type="caution">
    <text evidence="5">The sequence shown here is derived from an EMBL/GenBank/DDBJ whole genome shotgun (WGS) entry which is preliminary data.</text>
</comment>
<proteinExistence type="inferred from homology"/>
<keyword evidence="6" id="KW-1185">Reference proteome</keyword>
<evidence type="ECO:0000313" key="6">
    <source>
        <dbReference type="Proteomes" id="UP000580910"/>
    </source>
</evidence>
<dbReference type="Proteomes" id="UP000580910">
    <property type="component" value="Unassembled WGS sequence"/>
</dbReference>
<feature type="domain" description="Leucine-binding protein" evidence="4">
    <location>
        <begin position="102"/>
        <end position="446"/>
    </location>
</feature>
<evidence type="ECO:0000313" key="5">
    <source>
        <dbReference type="EMBL" id="MBA8804898.1"/>
    </source>
</evidence>
<dbReference type="Gene3D" id="3.40.50.2300">
    <property type="match status" value="2"/>
</dbReference>
<dbReference type="PANTHER" id="PTHR47235">
    <property type="entry name" value="BLR6548 PROTEIN"/>
    <property type="match status" value="1"/>
</dbReference>
<dbReference type="PANTHER" id="PTHR47235:SF1">
    <property type="entry name" value="BLR6548 PROTEIN"/>
    <property type="match status" value="1"/>
</dbReference>
<name>A0A7W3PAS5_9ACTN</name>
<evidence type="ECO:0000256" key="3">
    <source>
        <dbReference type="SAM" id="MobiDB-lite"/>
    </source>
</evidence>
<dbReference type="SUPFAM" id="SSF53822">
    <property type="entry name" value="Periplasmic binding protein-like I"/>
    <property type="match status" value="1"/>
</dbReference>
<protein>
    <submittedName>
        <fullName evidence="5">ABC-type branched-subunit amino acid transport system substrate-binding protein</fullName>
    </submittedName>
</protein>
<dbReference type="EMBL" id="JACGXA010000001">
    <property type="protein sequence ID" value="MBA8804898.1"/>
    <property type="molecule type" value="Genomic_DNA"/>
</dbReference>
<feature type="region of interest" description="Disordered" evidence="3">
    <location>
        <begin position="18"/>
        <end position="95"/>
    </location>
</feature>
<accession>A0A7W3PAS5</accession>
<evidence type="ECO:0000256" key="1">
    <source>
        <dbReference type="ARBA" id="ARBA00010062"/>
    </source>
</evidence>
<sequence length="465" mass="47749">MSALVLAACGSQLDPGTVAQVNGESGQAGSASGEFPTSGDSPAGTLPGGSAAGSGGGSGSTGDAGSGGSGDTSGSGDGPPAVSGQQGSCAGFKNGPGITDDTITIGNAADVSGPIPGLFESSQEATKAFVAYFNATSEICGRKLELNTYDSRTDAGGDQQAYTAACDEVFAMVGSMSAFDHGGAGTAQSCGLPDVRALAATSARNDCSTCFSSFASDVNEVSNDYPTFIKAHYASSADKVALLYMNAGAAVEIADNAVAAFTKQGLDIIYDQGIDVTEFNYSPYVQQLKDKGVEVVLFLGAWQQSVKMAQTMQQMGYQPKLYLRDAGDYTAPYAEQGGDAVEGTTVALSFTPFEEASSNPELSLYMSWLQQVKPGASPSFFGVYSWSAARLFVETAAKLGGKLTRATLLDALSKVDNWTSQGLTAPQHVGSKRTAGCMRYLQLEGGNWKPYGGTKYICSGTTRVG</sequence>
<dbReference type="AlphaFoldDB" id="A0A7W3PAS5"/>
<comment type="similarity">
    <text evidence="1">Belongs to the leucine-binding protein family.</text>
</comment>
<dbReference type="RefSeq" id="WP_182540743.1">
    <property type="nucleotide sequence ID" value="NZ_JACGXA010000001.1"/>
</dbReference>
<dbReference type="Pfam" id="PF13458">
    <property type="entry name" value="Peripla_BP_6"/>
    <property type="match status" value="1"/>
</dbReference>
<feature type="compositionally biased region" description="Low complexity" evidence="3">
    <location>
        <begin position="23"/>
        <end position="34"/>
    </location>
</feature>
<evidence type="ECO:0000259" key="4">
    <source>
        <dbReference type="Pfam" id="PF13458"/>
    </source>
</evidence>
<organism evidence="5 6">
    <name type="scientific">Nocardioides ginsengisegetis</name>
    <dbReference type="NCBI Taxonomy" id="661491"/>
    <lineage>
        <taxon>Bacteria</taxon>
        <taxon>Bacillati</taxon>
        <taxon>Actinomycetota</taxon>
        <taxon>Actinomycetes</taxon>
        <taxon>Propionibacteriales</taxon>
        <taxon>Nocardioidaceae</taxon>
        <taxon>Nocardioides</taxon>
    </lineage>
</organism>
<gene>
    <name evidence="5" type="ORF">FB382_003189</name>
</gene>
<feature type="compositionally biased region" description="Gly residues" evidence="3">
    <location>
        <begin position="46"/>
        <end position="77"/>
    </location>
</feature>
<reference evidence="5 6" key="1">
    <citation type="submission" date="2020-07" db="EMBL/GenBank/DDBJ databases">
        <title>Sequencing the genomes of 1000 actinobacteria strains.</title>
        <authorList>
            <person name="Klenk H.-P."/>
        </authorList>
    </citation>
    <scope>NUCLEOTIDE SEQUENCE [LARGE SCALE GENOMIC DNA]</scope>
    <source>
        <strain evidence="5 6">DSM 21349</strain>
    </source>
</reference>
<keyword evidence="2" id="KW-0732">Signal</keyword>
<dbReference type="InterPro" id="IPR028082">
    <property type="entry name" value="Peripla_BP_I"/>
</dbReference>
<dbReference type="InterPro" id="IPR028081">
    <property type="entry name" value="Leu-bd"/>
</dbReference>